<protein>
    <recommendedName>
        <fullName evidence="2">Restriction alleviation protein, Lar family</fullName>
    </recommendedName>
</protein>
<accession>A0A0F9RLI8</accession>
<dbReference type="Pfam" id="PF14354">
    <property type="entry name" value="Lar_restr_allev"/>
    <property type="match status" value="1"/>
</dbReference>
<sequence>MCNDGRRVLPCPFCGGPAKVHKQFDGFRKVRGYYISCNKKGCPIFASTRVKSDKAAVIDEWNARISPSVSTLKYITELREEIKDLKAKLSKP</sequence>
<proteinExistence type="predicted"/>
<evidence type="ECO:0008006" key="2">
    <source>
        <dbReference type="Google" id="ProtNLM"/>
    </source>
</evidence>
<dbReference type="EMBL" id="LAZR01000878">
    <property type="protein sequence ID" value="KKN55614.1"/>
    <property type="molecule type" value="Genomic_DNA"/>
</dbReference>
<dbReference type="NCBIfam" id="TIGR03655">
    <property type="entry name" value="anti_R_Lar"/>
    <property type="match status" value="1"/>
</dbReference>
<gene>
    <name evidence="1" type="ORF">LCGC14_0580860</name>
</gene>
<reference evidence="1" key="1">
    <citation type="journal article" date="2015" name="Nature">
        <title>Complex archaea that bridge the gap between prokaryotes and eukaryotes.</title>
        <authorList>
            <person name="Spang A."/>
            <person name="Saw J.H."/>
            <person name="Jorgensen S.L."/>
            <person name="Zaremba-Niedzwiedzka K."/>
            <person name="Martijn J."/>
            <person name="Lind A.E."/>
            <person name="van Eijk R."/>
            <person name="Schleper C."/>
            <person name="Guy L."/>
            <person name="Ettema T.J."/>
        </authorList>
    </citation>
    <scope>NUCLEOTIDE SEQUENCE</scope>
</reference>
<name>A0A0F9RLI8_9ZZZZ</name>
<organism evidence="1">
    <name type="scientific">marine sediment metagenome</name>
    <dbReference type="NCBI Taxonomy" id="412755"/>
    <lineage>
        <taxon>unclassified sequences</taxon>
        <taxon>metagenomes</taxon>
        <taxon>ecological metagenomes</taxon>
    </lineage>
</organism>
<dbReference type="InterPro" id="IPR019908">
    <property type="entry name" value="Toxin_RalR"/>
</dbReference>
<evidence type="ECO:0000313" key="1">
    <source>
        <dbReference type="EMBL" id="KKN55614.1"/>
    </source>
</evidence>
<dbReference type="AlphaFoldDB" id="A0A0F9RLI8"/>
<comment type="caution">
    <text evidence="1">The sequence shown here is derived from an EMBL/GenBank/DDBJ whole genome shotgun (WGS) entry which is preliminary data.</text>
</comment>